<dbReference type="EMBL" id="SLXH01000013">
    <property type="protein sequence ID" value="TCP17285.1"/>
    <property type="molecule type" value="Genomic_DNA"/>
</dbReference>
<name>A0A4R2N8S3_9BURK</name>
<keyword evidence="12" id="KW-1185">Reference proteome</keyword>
<dbReference type="Pfam" id="PF04413">
    <property type="entry name" value="Glycos_transf_N"/>
    <property type="match status" value="1"/>
</dbReference>
<dbReference type="AlphaFoldDB" id="A0A4R2N8S3"/>
<dbReference type="RefSeq" id="WP_119013129.1">
    <property type="nucleotide sequence ID" value="NZ_QXNC01000013.1"/>
</dbReference>
<dbReference type="EC" id="2.4.99.12" evidence="2 9"/>
<comment type="subcellular location">
    <subcellularLocation>
        <location evidence="9">Cell membrane</location>
    </subcellularLocation>
</comment>
<keyword evidence="9" id="KW-0472">Membrane</keyword>
<keyword evidence="9" id="KW-1003">Cell membrane</keyword>
<proteinExistence type="inferred from homology"/>
<dbReference type="SUPFAM" id="SSF53756">
    <property type="entry name" value="UDP-Glycosyltransferase/glycogen phosphorylase"/>
    <property type="match status" value="1"/>
</dbReference>
<evidence type="ECO:0000313" key="11">
    <source>
        <dbReference type="EMBL" id="TCP17285.1"/>
    </source>
</evidence>
<evidence type="ECO:0000256" key="4">
    <source>
        <dbReference type="ARBA" id="ARBA00022679"/>
    </source>
</evidence>
<dbReference type="InterPro" id="IPR038107">
    <property type="entry name" value="Glycos_transf_N_sf"/>
</dbReference>
<keyword evidence="9" id="KW-0448">Lipopolysaccharide biosynthesis</keyword>
<evidence type="ECO:0000256" key="5">
    <source>
        <dbReference type="ARBA" id="ARBA00031445"/>
    </source>
</evidence>
<dbReference type="GO" id="GO:0043842">
    <property type="term" value="F:Kdo transferase activity"/>
    <property type="evidence" value="ECO:0007669"/>
    <property type="project" value="UniProtKB-EC"/>
</dbReference>
<feature type="site" description="Transition state stabilizer" evidence="8">
    <location>
        <position position="219"/>
    </location>
</feature>
<dbReference type="UniPathway" id="UPA00958"/>
<accession>A0A4R2N8S3</accession>
<dbReference type="Gene3D" id="3.40.50.2000">
    <property type="entry name" value="Glycogen Phosphorylase B"/>
    <property type="match status" value="1"/>
</dbReference>
<evidence type="ECO:0000256" key="6">
    <source>
        <dbReference type="ARBA" id="ARBA00049183"/>
    </source>
</evidence>
<comment type="similarity">
    <text evidence="9">Belongs to the glycosyltransferase group 1 family.</text>
</comment>
<dbReference type="Proteomes" id="UP000295182">
    <property type="component" value="Unassembled WGS sequence"/>
</dbReference>
<dbReference type="InterPro" id="IPR039901">
    <property type="entry name" value="Kdotransferase"/>
</dbReference>
<dbReference type="Gene3D" id="3.40.50.11720">
    <property type="entry name" value="3-Deoxy-D-manno-octulosonic-acid transferase, N-terminal domain"/>
    <property type="match status" value="1"/>
</dbReference>
<comment type="pathway">
    <text evidence="1 9">Bacterial outer membrane biogenesis; LPS core biosynthesis.</text>
</comment>
<dbReference type="GO" id="GO:0009245">
    <property type="term" value="P:lipid A biosynthetic process"/>
    <property type="evidence" value="ECO:0007669"/>
    <property type="project" value="TreeGrafter"/>
</dbReference>
<evidence type="ECO:0000256" key="3">
    <source>
        <dbReference type="ARBA" id="ARBA00019077"/>
    </source>
</evidence>
<organism evidence="11 12">
    <name type="scientific">Simplicispira metamorpha</name>
    <dbReference type="NCBI Taxonomy" id="80881"/>
    <lineage>
        <taxon>Bacteria</taxon>
        <taxon>Pseudomonadati</taxon>
        <taxon>Pseudomonadota</taxon>
        <taxon>Betaproteobacteria</taxon>
        <taxon>Burkholderiales</taxon>
        <taxon>Comamonadaceae</taxon>
        <taxon>Simplicispira</taxon>
    </lineage>
</organism>
<protein>
    <recommendedName>
        <fullName evidence="3 9">3-deoxy-D-manno-octulosonic acid transferase</fullName>
        <shortName evidence="9">Kdo transferase</shortName>
        <ecNumber evidence="2 9">2.4.99.12</ecNumber>
    </recommendedName>
    <alternativeName>
        <fullName evidence="5 9">Lipid IV(A) 3-deoxy-D-manno-octulosonic acid transferase</fullName>
    </alternativeName>
</protein>
<comment type="caution">
    <text evidence="11">The sequence shown here is derived from an EMBL/GenBank/DDBJ whole genome shotgun (WGS) entry which is preliminary data.</text>
</comment>
<dbReference type="OrthoDB" id="9789797at2"/>
<dbReference type="PANTHER" id="PTHR42755:SF1">
    <property type="entry name" value="3-DEOXY-D-MANNO-OCTULOSONIC ACID TRANSFERASE, MITOCHONDRIAL-RELATED"/>
    <property type="match status" value="1"/>
</dbReference>
<evidence type="ECO:0000256" key="1">
    <source>
        <dbReference type="ARBA" id="ARBA00004713"/>
    </source>
</evidence>
<feature type="domain" description="3-deoxy-D-manno-octulosonic-acid transferase N-terminal" evidence="10">
    <location>
        <begin position="40"/>
        <end position="222"/>
    </location>
</feature>
<comment type="catalytic activity">
    <reaction evidence="6 9">
        <text>lipid IVA (E. coli) + CMP-3-deoxy-beta-D-manno-octulosonate = alpha-Kdo-(2-&gt;6)-lipid IVA (E. coli) + CMP + H(+)</text>
        <dbReference type="Rhea" id="RHEA:28066"/>
        <dbReference type="ChEBI" id="CHEBI:15378"/>
        <dbReference type="ChEBI" id="CHEBI:58603"/>
        <dbReference type="ChEBI" id="CHEBI:60364"/>
        <dbReference type="ChEBI" id="CHEBI:60377"/>
        <dbReference type="ChEBI" id="CHEBI:85987"/>
        <dbReference type="EC" id="2.4.99.12"/>
    </reaction>
</comment>
<keyword evidence="4 9" id="KW-0808">Transferase</keyword>
<dbReference type="InterPro" id="IPR007507">
    <property type="entry name" value="Glycos_transf_N"/>
</dbReference>
<reference evidence="11 12" key="1">
    <citation type="submission" date="2019-03" db="EMBL/GenBank/DDBJ databases">
        <title>Genomic Encyclopedia of Type Strains, Phase IV (KMG-IV): sequencing the most valuable type-strain genomes for metagenomic binning, comparative biology and taxonomic classification.</title>
        <authorList>
            <person name="Goeker M."/>
        </authorList>
    </citation>
    <scope>NUCLEOTIDE SEQUENCE [LARGE SCALE GENOMIC DNA]</scope>
    <source>
        <strain evidence="11 12">DSM 1837</strain>
    </source>
</reference>
<feature type="active site" description="Proton acceptor" evidence="7">
    <location>
        <position position="73"/>
    </location>
</feature>
<feature type="site" description="Transition state stabilizer" evidence="8">
    <location>
        <position position="143"/>
    </location>
</feature>
<gene>
    <name evidence="11" type="ORF">EV674_11352</name>
</gene>
<evidence type="ECO:0000256" key="2">
    <source>
        <dbReference type="ARBA" id="ARBA00012621"/>
    </source>
</evidence>
<evidence type="ECO:0000259" key="10">
    <source>
        <dbReference type="Pfam" id="PF04413"/>
    </source>
</evidence>
<sequence length="460" mass="48981">MSPLSRLALGLYSALTWAAQPLLRRKLRRRALAEPGYGLRVAERFGHYGDVPVGGHPAPAGPLVWIHAVSLGETRAAAILLGALRQQLPGMRLLLTHGTATGRAEGEKLLQPGDVQVWQPWDTPGAVARFLRHLRPAIGILMETEVWPNLIAACRAQGVPLVLANARLNDKSLHQAQRMAWLARPAYAALAAVWAQTEADAQRLRSLGAPVQGVFGNLKFDVVPDAAQLAQGRAWRAPLPRPVVLLASSREGEEAMWLENFKPNRPPEQAHRALPAINNEANGAQDTAANASVQWLIVPRHPQRFDEVAQLLERAGLRVARRSQWADGPDAQADVLLGDTLGEMALYYGLADVALLGGSFAPLGGQNLIEAAACTCPVVLGPYTFNFAQAAELACAAGAAQRMPDMAQAMQVATALAHNATALAQAQDAAAQFAQAHRGAAQATAQAVAALLCRDPMALG</sequence>
<evidence type="ECO:0000256" key="9">
    <source>
        <dbReference type="RuleBase" id="RU365103"/>
    </source>
</evidence>
<dbReference type="GO" id="GO:0005886">
    <property type="term" value="C:plasma membrane"/>
    <property type="evidence" value="ECO:0007669"/>
    <property type="project" value="UniProtKB-SubCell"/>
</dbReference>
<evidence type="ECO:0000313" key="12">
    <source>
        <dbReference type="Proteomes" id="UP000295182"/>
    </source>
</evidence>
<evidence type="ECO:0000256" key="7">
    <source>
        <dbReference type="PIRSR" id="PIRSR639901-1"/>
    </source>
</evidence>
<evidence type="ECO:0000256" key="8">
    <source>
        <dbReference type="PIRSR" id="PIRSR639901-2"/>
    </source>
</evidence>
<dbReference type="PANTHER" id="PTHR42755">
    <property type="entry name" value="3-DEOXY-MANNO-OCTULOSONATE CYTIDYLYLTRANSFERASE"/>
    <property type="match status" value="1"/>
</dbReference>
<dbReference type="GO" id="GO:0009244">
    <property type="term" value="P:lipopolysaccharide core region biosynthetic process"/>
    <property type="evidence" value="ECO:0007669"/>
    <property type="project" value="UniProtKB-UniRule"/>
</dbReference>
<comment type="function">
    <text evidence="9">Involved in lipopolysaccharide (LPS) biosynthesis. Catalyzes the transfer of 3-deoxy-D-manno-octulosonate (Kdo) residue(s) from CMP-Kdo to lipid IV(A), the tetraacyldisaccharide-1,4'-bisphosphate precursor of lipid A.</text>
</comment>